<reference evidence="2 3" key="1">
    <citation type="submission" date="2019-05" db="EMBL/GenBank/DDBJ databases">
        <title>The compact genome of Giardia muris reveals important steps in the evolution of intestinal protozoan parasites.</title>
        <authorList>
            <person name="Xu F."/>
            <person name="Jimenez-Gonzalez A."/>
            <person name="Einarsson E."/>
            <person name="Astvaldsson A."/>
            <person name="Peirasmaki D."/>
            <person name="Eckmann L."/>
            <person name="Andersson J.O."/>
            <person name="Svard S.G."/>
            <person name="Jerlstrom-Hultqvist J."/>
        </authorList>
    </citation>
    <scope>NUCLEOTIDE SEQUENCE [LARGE SCALE GENOMIC DNA]</scope>
    <source>
        <strain evidence="2 3">Roberts-Thomson</strain>
    </source>
</reference>
<dbReference type="EMBL" id="VDLU01000001">
    <property type="protein sequence ID" value="TNJ30153.1"/>
    <property type="molecule type" value="Genomic_DNA"/>
</dbReference>
<feature type="region of interest" description="Disordered" evidence="1">
    <location>
        <begin position="156"/>
        <end position="187"/>
    </location>
</feature>
<dbReference type="AlphaFoldDB" id="A0A4Z1T7T3"/>
<comment type="caution">
    <text evidence="2">The sequence shown here is derived from an EMBL/GenBank/DDBJ whole genome shotgun (WGS) entry which is preliminary data.</text>
</comment>
<dbReference type="VEuPathDB" id="GiardiaDB:GMRT_14306"/>
<sequence length="187" mass="21386">MLRIHACTPEERRIYTVTDRRHMYSVERVELPRITRQPGYEYSDPTRPITRAYSVSEMRRSNGRTVYAEDGKGLYHYNEKPLLNTYILRRTGPAPLDNWTGPVCQQPVYRRPIKPLEIREAVIATTQVPALDVIPCLKPQPIRLIPTYFDNKAKNVKGHPSAFPHGDSGYESKEQAKNGSASDSFGQ</sequence>
<gene>
    <name evidence="2" type="ORF">GMRT_14306</name>
</gene>
<evidence type="ECO:0000313" key="3">
    <source>
        <dbReference type="Proteomes" id="UP000315496"/>
    </source>
</evidence>
<evidence type="ECO:0000313" key="2">
    <source>
        <dbReference type="EMBL" id="TNJ30153.1"/>
    </source>
</evidence>
<proteinExistence type="predicted"/>
<organism evidence="2 3">
    <name type="scientific">Giardia muris</name>
    <dbReference type="NCBI Taxonomy" id="5742"/>
    <lineage>
        <taxon>Eukaryota</taxon>
        <taxon>Metamonada</taxon>
        <taxon>Diplomonadida</taxon>
        <taxon>Hexamitidae</taxon>
        <taxon>Giardiinae</taxon>
        <taxon>Giardia</taxon>
    </lineage>
</organism>
<feature type="compositionally biased region" description="Polar residues" evidence="1">
    <location>
        <begin position="177"/>
        <end position="187"/>
    </location>
</feature>
<evidence type="ECO:0000256" key="1">
    <source>
        <dbReference type="SAM" id="MobiDB-lite"/>
    </source>
</evidence>
<dbReference type="Proteomes" id="UP000315496">
    <property type="component" value="Chromosome 1"/>
</dbReference>
<accession>A0A4Z1T7T3</accession>
<keyword evidence="3" id="KW-1185">Reference proteome</keyword>
<protein>
    <submittedName>
        <fullName evidence="2">Uncharacterized protein</fullName>
    </submittedName>
</protein>
<name>A0A4Z1T7T3_GIAMU</name>